<dbReference type="Proteomes" id="UP000054498">
    <property type="component" value="Unassembled WGS sequence"/>
</dbReference>
<proteinExistence type="predicted"/>
<organism evidence="2 3">
    <name type="scientific">Monoraphidium neglectum</name>
    <dbReference type="NCBI Taxonomy" id="145388"/>
    <lineage>
        <taxon>Eukaryota</taxon>
        <taxon>Viridiplantae</taxon>
        <taxon>Chlorophyta</taxon>
        <taxon>core chlorophytes</taxon>
        <taxon>Chlorophyceae</taxon>
        <taxon>CS clade</taxon>
        <taxon>Sphaeropleales</taxon>
        <taxon>Selenastraceae</taxon>
        <taxon>Monoraphidium</taxon>
    </lineage>
</organism>
<dbReference type="AlphaFoldDB" id="A0A0D2KGI8"/>
<evidence type="ECO:0000313" key="2">
    <source>
        <dbReference type="EMBL" id="KIY94953.1"/>
    </source>
</evidence>
<evidence type="ECO:0000256" key="1">
    <source>
        <dbReference type="SAM" id="MobiDB-lite"/>
    </source>
</evidence>
<gene>
    <name evidence="2" type="ORF">MNEG_13010</name>
</gene>
<feature type="non-terminal residue" evidence="2">
    <location>
        <position position="59"/>
    </location>
</feature>
<feature type="region of interest" description="Disordered" evidence="1">
    <location>
        <begin position="1"/>
        <end position="59"/>
    </location>
</feature>
<keyword evidence="3" id="KW-1185">Reference proteome</keyword>
<reference evidence="2 3" key="1">
    <citation type="journal article" date="2013" name="BMC Genomics">
        <title>Reconstruction of the lipid metabolism for the microalga Monoraphidium neglectum from its genome sequence reveals characteristics suitable for biofuel production.</title>
        <authorList>
            <person name="Bogen C."/>
            <person name="Al-Dilaimi A."/>
            <person name="Albersmeier A."/>
            <person name="Wichmann J."/>
            <person name="Grundmann M."/>
            <person name="Rupp O."/>
            <person name="Lauersen K.J."/>
            <person name="Blifernez-Klassen O."/>
            <person name="Kalinowski J."/>
            <person name="Goesmann A."/>
            <person name="Mussgnug J.H."/>
            <person name="Kruse O."/>
        </authorList>
    </citation>
    <scope>NUCLEOTIDE SEQUENCE [LARGE SCALE GENOMIC DNA]</scope>
    <source>
        <strain evidence="2 3">SAG 48.87</strain>
    </source>
</reference>
<feature type="compositionally biased region" description="Basic residues" evidence="1">
    <location>
        <begin position="28"/>
        <end position="46"/>
    </location>
</feature>
<dbReference type="GeneID" id="25730430"/>
<protein>
    <submittedName>
        <fullName evidence="2">Uncharacterized protein</fullName>
    </submittedName>
</protein>
<name>A0A0D2KGI8_9CHLO</name>
<accession>A0A0D2KGI8</accession>
<sequence>MDGSGYHNRRRGYGHGQYWSKGGGVTKKQWRRRQQQRKRRQRRKQARACWEDAEQEEYE</sequence>
<evidence type="ECO:0000313" key="3">
    <source>
        <dbReference type="Proteomes" id="UP000054498"/>
    </source>
</evidence>
<dbReference type="RefSeq" id="XP_013893973.1">
    <property type="nucleotide sequence ID" value="XM_014038519.1"/>
</dbReference>
<dbReference type="EMBL" id="KK103787">
    <property type="protein sequence ID" value="KIY94953.1"/>
    <property type="molecule type" value="Genomic_DNA"/>
</dbReference>
<dbReference type="KEGG" id="mng:MNEG_13010"/>